<feature type="transmembrane region" description="Helical" evidence="1">
    <location>
        <begin position="207"/>
        <end position="226"/>
    </location>
</feature>
<evidence type="ECO:0000313" key="3">
    <source>
        <dbReference type="Proteomes" id="UP000288079"/>
    </source>
</evidence>
<keyword evidence="1" id="KW-0812">Transmembrane</keyword>
<comment type="caution">
    <text evidence="2">The sequence shown here is derived from an EMBL/GenBank/DDBJ whole genome shotgun (WGS) entry which is preliminary data.</text>
</comment>
<dbReference type="Proteomes" id="UP000288079">
    <property type="component" value="Unassembled WGS sequence"/>
</dbReference>
<keyword evidence="1" id="KW-0472">Membrane</keyword>
<accession>A0A401LPW9</accession>
<protein>
    <submittedName>
        <fullName evidence="2">Membrane protein</fullName>
    </submittedName>
</protein>
<feature type="transmembrane region" description="Helical" evidence="1">
    <location>
        <begin position="83"/>
        <end position="103"/>
    </location>
</feature>
<feature type="transmembrane region" description="Helical" evidence="1">
    <location>
        <begin position="337"/>
        <end position="356"/>
    </location>
</feature>
<feature type="transmembrane region" description="Helical" evidence="1">
    <location>
        <begin position="362"/>
        <end position="382"/>
    </location>
</feature>
<dbReference type="Pfam" id="PF06772">
    <property type="entry name" value="LtrA"/>
    <property type="match status" value="1"/>
</dbReference>
<organism evidence="2 3">
    <name type="scientific">Bacteroides faecalis</name>
    <dbReference type="NCBI Taxonomy" id="2447885"/>
    <lineage>
        <taxon>Bacteria</taxon>
        <taxon>Pseudomonadati</taxon>
        <taxon>Bacteroidota</taxon>
        <taxon>Bacteroidia</taxon>
        <taxon>Bacteroidales</taxon>
        <taxon>Bacteroidaceae</taxon>
        <taxon>Bacteroides</taxon>
    </lineage>
</organism>
<feature type="transmembrane region" description="Helical" evidence="1">
    <location>
        <begin position="109"/>
        <end position="129"/>
    </location>
</feature>
<evidence type="ECO:0000313" key="2">
    <source>
        <dbReference type="EMBL" id="GCB33501.1"/>
    </source>
</evidence>
<feature type="transmembrane region" description="Helical" evidence="1">
    <location>
        <begin position="312"/>
        <end position="330"/>
    </location>
</feature>
<name>A0A401LPW9_9BACE</name>
<feature type="transmembrane region" description="Helical" evidence="1">
    <location>
        <begin position="141"/>
        <end position="158"/>
    </location>
</feature>
<gene>
    <name evidence="2" type="ORF">KGMB02408_04460</name>
</gene>
<dbReference type="OrthoDB" id="9798526at2"/>
<dbReference type="PANTHER" id="PTHR36840:SF1">
    <property type="entry name" value="BLL5714 PROTEIN"/>
    <property type="match status" value="1"/>
</dbReference>
<reference evidence="2 3" key="1">
    <citation type="submission" date="2018-10" db="EMBL/GenBank/DDBJ databases">
        <title>Draft Genome Sequence of Bacteroides sp. KCTC 15687.</title>
        <authorList>
            <person name="Yu S.Y."/>
            <person name="Kim J.S."/>
            <person name="Oh B.S."/>
            <person name="Park S.H."/>
            <person name="Kang S.W."/>
            <person name="Park J.E."/>
            <person name="Choi S.H."/>
            <person name="Han K.I."/>
            <person name="Lee K.C."/>
            <person name="Eom M.K."/>
            <person name="Suh M.K."/>
            <person name="Lee D.H."/>
            <person name="Yoon H."/>
            <person name="Kim B."/>
            <person name="Yang S.J."/>
            <person name="Lee J.S."/>
            <person name="Lee J.H."/>
        </authorList>
    </citation>
    <scope>NUCLEOTIDE SEQUENCE [LARGE SCALE GENOMIC DNA]</scope>
    <source>
        <strain evidence="2 3">KCTC 15687</strain>
    </source>
</reference>
<feature type="transmembrane region" description="Helical" evidence="1">
    <location>
        <begin position="232"/>
        <end position="255"/>
    </location>
</feature>
<dbReference type="InterPro" id="IPR010640">
    <property type="entry name" value="Low_temperature_requirement_A"/>
</dbReference>
<feature type="transmembrane region" description="Helical" evidence="1">
    <location>
        <begin position="164"/>
        <end position="187"/>
    </location>
</feature>
<dbReference type="PANTHER" id="PTHR36840">
    <property type="entry name" value="BLL5714 PROTEIN"/>
    <property type="match status" value="1"/>
</dbReference>
<dbReference type="EMBL" id="BHWB01000001">
    <property type="protein sequence ID" value="GCB33501.1"/>
    <property type="molecule type" value="Genomic_DNA"/>
</dbReference>
<keyword evidence="1" id="KW-1133">Transmembrane helix</keyword>
<dbReference type="AlphaFoldDB" id="A0A401LPW9"/>
<feature type="transmembrane region" description="Helical" evidence="1">
    <location>
        <begin position="276"/>
        <end position="300"/>
    </location>
</feature>
<sequence>MFYSSHPLLRNRKVKTASVSYSELLFDLIYVFSVTQLSHYLLHHLTWIGLLQETVLWFAVWMLWQHTIWVTNWFDPDNRQIRILLFVSMLIGLLMAATIPYAFTYRGLIFAICYVFIQVGRTFYVIYVLGKHHLTANFRRIMGWFCISAFFWITGAILGGDWQIFLWIIAAICDYTSPMFGFALPYLGRSDSRKEWTIEGHHLLERCQLFVIIAFGETLLMTGTSLSEVEEWTPIIIISAIISFVGSLAMWWVYFDVSSEAGSRKIQEVKDPGKLGLIYNAIHIVLVGALIICAVGDELIVAHPEQEMDTEVVFVLIIGPIIYILANSAYKYVTCRIIPLSHIIAIGVLILLFLGAYHLSLLLINIIITSVFIFMIVCDVLCPNIGGKINEKKNWC</sequence>
<dbReference type="RefSeq" id="WP_125039838.1">
    <property type="nucleotide sequence ID" value="NZ_BHWB01000001.1"/>
</dbReference>
<proteinExistence type="predicted"/>
<feature type="transmembrane region" description="Helical" evidence="1">
    <location>
        <begin position="54"/>
        <end position="71"/>
    </location>
</feature>
<evidence type="ECO:0000256" key="1">
    <source>
        <dbReference type="SAM" id="Phobius"/>
    </source>
</evidence>
<feature type="transmembrane region" description="Helical" evidence="1">
    <location>
        <begin position="21"/>
        <end position="42"/>
    </location>
</feature>
<keyword evidence="3" id="KW-1185">Reference proteome</keyword>